<organism evidence="3 4">
    <name type="scientific">Polaribacter glomeratus</name>
    <dbReference type="NCBI Taxonomy" id="102"/>
    <lineage>
        <taxon>Bacteria</taxon>
        <taxon>Pseudomonadati</taxon>
        <taxon>Bacteroidota</taxon>
        <taxon>Flavobacteriia</taxon>
        <taxon>Flavobacteriales</taxon>
        <taxon>Flavobacteriaceae</taxon>
    </lineage>
</organism>
<dbReference type="InterPro" id="IPR050300">
    <property type="entry name" value="GDXG_lipolytic_enzyme"/>
</dbReference>
<reference evidence="3 4" key="1">
    <citation type="submission" date="2016-12" db="EMBL/GenBank/DDBJ databases">
        <title>Trade-off between light-utilization and light-protection in marine flavobacteria.</title>
        <authorList>
            <person name="Kumagai Y."/>
            <person name="Yoshizawa S."/>
            <person name="Kogure K."/>
            <person name="Iwasaki W."/>
        </authorList>
    </citation>
    <scope>NUCLEOTIDE SEQUENCE [LARGE SCALE GENOMIC DNA]</scope>
    <source>
        <strain evidence="3 4">ATCC 43844</strain>
    </source>
</reference>
<dbReference type="EMBL" id="MSCM01000001">
    <property type="protein sequence ID" value="PQJ81887.1"/>
    <property type="molecule type" value="Genomic_DNA"/>
</dbReference>
<dbReference type="RefSeq" id="WP_105020458.1">
    <property type="nucleotide sequence ID" value="NZ_MSCM01000001.1"/>
</dbReference>
<proteinExistence type="predicted"/>
<evidence type="ECO:0000313" key="3">
    <source>
        <dbReference type="EMBL" id="PQJ81887.1"/>
    </source>
</evidence>
<name>A0A2S7WWF5_9FLAO</name>
<evidence type="ECO:0000313" key="4">
    <source>
        <dbReference type="Proteomes" id="UP000239068"/>
    </source>
</evidence>
<dbReference type="AlphaFoldDB" id="A0A2S7WWF5"/>
<dbReference type="InterPro" id="IPR049492">
    <property type="entry name" value="BD-FAE-like_dom"/>
</dbReference>
<evidence type="ECO:0000259" key="2">
    <source>
        <dbReference type="Pfam" id="PF20434"/>
    </source>
</evidence>
<dbReference type="PANTHER" id="PTHR48081">
    <property type="entry name" value="AB HYDROLASE SUPERFAMILY PROTEIN C4A8.06C"/>
    <property type="match status" value="1"/>
</dbReference>
<accession>A0A2S7WWF5</accession>
<dbReference type="GO" id="GO:0016787">
    <property type="term" value="F:hydrolase activity"/>
    <property type="evidence" value="ECO:0007669"/>
    <property type="project" value="UniProtKB-KW"/>
</dbReference>
<dbReference type="Gene3D" id="3.40.50.1820">
    <property type="entry name" value="alpha/beta hydrolase"/>
    <property type="match status" value="1"/>
</dbReference>
<protein>
    <recommendedName>
        <fullName evidence="2">BD-FAE-like domain-containing protein</fullName>
    </recommendedName>
</protein>
<dbReference type="InterPro" id="IPR029058">
    <property type="entry name" value="AB_hydrolase_fold"/>
</dbReference>
<gene>
    <name evidence="3" type="ORF">BTO16_04570</name>
</gene>
<keyword evidence="1" id="KW-0378">Hydrolase</keyword>
<feature type="domain" description="BD-FAE-like" evidence="2">
    <location>
        <begin position="49"/>
        <end position="191"/>
    </location>
</feature>
<dbReference type="OrthoDB" id="9796689at2"/>
<comment type="caution">
    <text evidence="3">The sequence shown here is derived from an EMBL/GenBank/DDBJ whole genome shotgun (WGS) entry which is preliminary data.</text>
</comment>
<dbReference type="Pfam" id="PF20434">
    <property type="entry name" value="BD-FAE"/>
    <property type="match status" value="1"/>
</dbReference>
<dbReference type="Proteomes" id="UP000239068">
    <property type="component" value="Unassembled WGS sequence"/>
</dbReference>
<keyword evidence="4" id="KW-1185">Reference proteome</keyword>
<dbReference type="SUPFAM" id="SSF53474">
    <property type="entry name" value="alpha/beta-Hydrolases"/>
    <property type="match status" value="1"/>
</dbReference>
<evidence type="ECO:0000256" key="1">
    <source>
        <dbReference type="ARBA" id="ARBA00022801"/>
    </source>
</evidence>
<sequence length="298" mass="33782">MRYKILLLILILNCLLTYSQTRYVDAVFNEVSSKTYNYALKNLDTLKFDLYQPVNDDFKKRPLFIIIHGGGFKSGARNDKSLISLANGIAKKGYVVASVDYRLLDKQTIFNCDLPFTEALKIYTNAEEDVLEAISYILRGNFKIDTKKIILFGTSAGAETLLNIAYNKQLLGKRSKRYKNISIAGIISISGAILNSNVINKLNAVPSVFYHGTEDKVIPYYQGAHRSCSPLDKGYFVMDGSKKIVEKLESLHKSFMFYGYKNKGHNILNLPSEDFKEAFIFIKKVVFDGSFYQMSLVK</sequence>